<dbReference type="InterPro" id="IPR001849">
    <property type="entry name" value="PH_domain"/>
</dbReference>
<sequence>MSDPISIATPRSVLKKVTIPIPMSRTNSVGSYTVSEASAVESDLHGSPLDEDAFARLSLSLRRGSMMGAGGRRRSSLGPISEFEEGVTLASLQGTLATVSGFLYKLHASTDASAPASTQWKQRYFVLTEDAVLFLFRTNDPLSRPITCLPLNTVLCVQDPLDASFVIRVTDSLLPINARPRQWSLKCQDQHTAALWVNSITRFIEEKNQRMRRSSDSSAESPTLTPSSPVESKLAAGQFIKLQRTNSVDSRRSAESPEEREVRMRLMHEEYLARNANRIAISLDPTRKRMSKSSEGGEGAEGEESTAEELVPGSPAPAAGTMLSPVQPPSLVRKGSKSKKYLMSLEMDFTASAPAASWGY</sequence>
<feature type="region of interest" description="Disordered" evidence="1">
    <location>
        <begin position="283"/>
        <end position="336"/>
    </location>
</feature>
<dbReference type="InterPro" id="IPR051707">
    <property type="entry name" value="PI-Interact_SigTrans_Reg"/>
</dbReference>
<dbReference type="CDD" id="cd00821">
    <property type="entry name" value="PH"/>
    <property type="match status" value="1"/>
</dbReference>
<comment type="caution">
    <text evidence="3">The sequence shown here is derived from an EMBL/GenBank/DDBJ whole genome shotgun (WGS) entry which is preliminary data.</text>
</comment>
<evidence type="ECO:0000259" key="2">
    <source>
        <dbReference type="PROSITE" id="PS50003"/>
    </source>
</evidence>
<feature type="compositionally biased region" description="Acidic residues" evidence="1">
    <location>
        <begin position="298"/>
        <end position="307"/>
    </location>
</feature>
<dbReference type="Gene3D" id="2.30.29.30">
    <property type="entry name" value="Pleckstrin-homology domain (PH domain)/Phosphotyrosine-binding domain (PTB)"/>
    <property type="match status" value="1"/>
</dbReference>
<dbReference type="EMBL" id="MCGO01000068">
    <property type="protein sequence ID" value="ORY33189.1"/>
    <property type="molecule type" value="Genomic_DNA"/>
</dbReference>
<reference evidence="3 4" key="1">
    <citation type="submission" date="2016-07" db="EMBL/GenBank/DDBJ databases">
        <title>Pervasive Adenine N6-methylation of Active Genes in Fungi.</title>
        <authorList>
            <consortium name="DOE Joint Genome Institute"/>
            <person name="Mondo S.J."/>
            <person name="Dannebaum R.O."/>
            <person name="Kuo R.C."/>
            <person name="Labutti K."/>
            <person name="Haridas S."/>
            <person name="Kuo A."/>
            <person name="Salamov A."/>
            <person name="Ahrendt S.R."/>
            <person name="Lipzen A."/>
            <person name="Sullivan W."/>
            <person name="Andreopoulos W.B."/>
            <person name="Clum A."/>
            <person name="Lindquist E."/>
            <person name="Daum C."/>
            <person name="Ramamoorthy G.K."/>
            <person name="Gryganskyi A."/>
            <person name="Culley D."/>
            <person name="Magnuson J.K."/>
            <person name="James T.Y."/>
            <person name="O'Malley M.A."/>
            <person name="Stajich J.E."/>
            <person name="Spatafora J.W."/>
            <person name="Visel A."/>
            <person name="Grigoriev I.V."/>
        </authorList>
    </citation>
    <scope>NUCLEOTIDE SEQUENCE [LARGE SCALE GENOMIC DNA]</scope>
    <source>
        <strain evidence="3 4">JEL800</strain>
    </source>
</reference>
<name>A0A1Y2BEC6_9FUNG</name>
<feature type="domain" description="PH" evidence="2">
    <location>
        <begin position="96"/>
        <end position="205"/>
    </location>
</feature>
<dbReference type="AlphaFoldDB" id="A0A1Y2BEC6"/>
<dbReference type="InterPro" id="IPR011993">
    <property type="entry name" value="PH-like_dom_sf"/>
</dbReference>
<dbReference type="SMART" id="SM00233">
    <property type="entry name" value="PH"/>
    <property type="match status" value="1"/>
</dbReference>
<evidence type="ECO:0000256" key="1">
    <source>
        <dbReference type="SAM" id="MobiDB-lite"/>
    </source>
</evidence>
<feature type="compositionally biased region" description="Polar residues" evidence="1">
    <location>
        <begin position="216"/>
        <end position="230"/>
    </location>
</feature>
<dbReference type="Proteomes" id="UP000193642">
    <property type="component" value="Unassembled WGS sequence"/>
</dbReference>
<dbReference type="OrthoDB" id="2161732at2759"/>
<dbReference type="PANTHER" id="PTHR14336:SF8">
    <property type="entry name" value="PROTEIN OPY1"/>
    <property type="match status" value="1"/>
</dbReference>
<evidence type="ECO:0000313" key="3">
    <source>
        <dbReference type="EMBL" id="ORY33189.1"/>
    </source>
</evidence>
<accession>A0A1Y2BEC6</accession>
<protein>
    <recommendedName>
        <fullName evidence="2">PH domain-containing protein</fullName>
    </recommendedName>
</protein>
<dbReference type="Pfam" id="PF00169">
    <property type="entry name" value="PH"/>
    <property type="match status" value="1"/>
</dbReference>
<dbReference type="PANTHER" id="PTHR14336">
    <property type="entry name" value="TANDEM PH DOMAIN CONTAINING PROTEIN"/>
    <property type="match status" value="1"/>
</dbReference>
<gene>
    <name evidence="3" type="ORF">BCR33DRAFT_723197</name>
</gene>
<proteinExistence type="predicted"/>
<evidence type="ECO:0000313" key="4">
    <source>
        <dbReference type="Proteomes" id="UP000193642"/>
    </source>
</evidence>
<dbReference type="PROSITE" id="PS50003">
    <property type="entry name" value="PH_DOMAIN"/>
    <property type="match status" value="1"/>
</dbReference>
<dbReference type="SUPFAM" id="SSF50729">
    <property type="entry name" value="PH domain-like"/>
    <property type="match status" value="1"/>
</dbReference>
<keyword evidence="4" id="KW-1185">Reference proteome</keyword>
<feature type="region of interest" description="Disordered" evidence="1">
    <location>
        <begin position="208"/>
        <end position="232"/>
    </location>
</feature>
<organism evidence="3 4">
    <name type="scientific">Rhizoclosmatium globosum</name>
    <dbReference type="NCBI Taxonomy" id="329046"/>
    <lineage>
        <taxon>Eukaryota</taxon>
        <taxon>Fungi</taxon>
        <taxon>Fungi incertae sedis</taxon>
        <taxon>Chytridiomycota</taxon>
        <taxon>Chytridiomycota incertae sedis</taxon>
        <taxon>Chytridiomycetes</taxon>
        <taxon>Chytridiales</taxon>
        <taxon>Chytriomycetaceae</taxon>
        <taxon>Rhizoclosmatium</taxon>
    </lineage>
</organism>